<dbReference type="InterPro" id="IPR017926">
    <property type="entry name" value="GATASE"/>
</dbReference>
<gene>
    <name evidence="10 13" type="primary">hisH</name>
    <name evidence="13" type="ORF">LH440_09070</name>
</gene>
<feature type="active site" evidence="10 11">
    <location>
        <position position="185"/>
    </location>
</feature>
<keyword evidence="10" id="KW-0963">Cytoplasm</keyword>
<dbReference type="AlphaFoldDB" id="A0ABD4SRY1"/>
<protein>
    <recommendedName>
        <fullName evidence="10">Imidazole glycerol phosphate synthase subunit HisH</fullName>
        <ecNumber evidence="10">4.3.2.10</ecNumber>
    </recommendedName>
    <alternativeName>
        <fullName evidence="10">IGP synthase glutaminase subunit</fullName>
        <ecNumber evidence="10">3.5.1.2</ecNumber>
    </alternativeName>
    <alternativeName>
        <fullName evidence="10">IGP synthase subunit HisH</fullName>
    </alternativeName>
    <alternativeName>
        <fullName evidence="10">ImGP synthase subunit HisH</fullName>
        <shortName evidence="10">IGPS subunit HisH</shortName>
    </alternativeName>
</protein>
<dbReference type="RefSeq" id="WP_239878693.1">
    <property type="nucleotide sequence ID" value="NZ_JAJAXM010000014.1"/>
</dbReference>
<comment type="subcellular location">
    <subcellularLocation>
        <location evidence="10">Cytoplasm</location>
    </subcellularLocation>
</comment>
<dbReference type="Pfam" id="PF00117">
    <property type="entry name" value="GATase"/>
    <property type="match status" value="1"/>
</dbReference>
<keyword evidence="5 10" id="KW-0315">Glutamine amidotransferase</keyword>
<dbReference type="CDD" id="cd01748">
    <property type="entry name" value="GATase1_IGP_Synthase"/>
    <property type="match status" value="1"/>
</dbReference>
<dbReference type="EC" id="3.5.1.2" evidence="10"/>
<proteinExistence type="inferred from homology"/>
<dbReference type="GO" id="GO:0004359">
    <property type="term" value="F:glutaminase activity"/>
    <property type="evidence" value="ECO:0007669"/>
    <property type="project" value="UniProtKB-EC"/>
</dbReference>
<feature type="active site" description="Nucleophile" evidence="10 11">
    <location>
        <position position="79"/>
    </location>
</feature>
<dbReference type="InterPro" id="IPR029062">
    <property type="entry name" value="Class_I_gatase-like"/>
</dbReference>
<evidence type="ECO:0000256" key="7">
    <source>
        <dbReference type="ARBA" id="ARBA00023239"/>
    </source>
</evidence>
<evidence type="ECO:0000256" key="10">
    <source>
        <dbReference type="HAMAP-Rule" id="MF_00278"/>
    </source>
</evidence>
<keyword evidence="6 10" id="KW-0368">Histidine biosynthesis</keyword>
<evidence type="ECO:0000313" key="14">
    <source>
        <dbReference type="Proteomes" id="UP001200247"/>
    </source>
</evidence>
<evidence type="ECO:0000256" key="11">
    <source>
        <dbReference type="PIRSR" id="PIRSR000495-1"/>
    </source>
</evidence>
<evidence type="ECO:0000256" key="4">
    <source>
        <dbReference type="ARBA" id="ARBA00022801"/>
    </source>
</evidence>
<dbReference type="PIRSF" id="PIRSF000495">
    <property type="entry name" value="Amidotransf_hisH"/>
    <property type="match status" value="1"/>
</dbReference>
<dbReference type="Proteomes" id="UP001200247">
    <property type="component" value="Unassembled WGS sequence"/>
</dbReference>
<comment type="catalytic activity">
    <reaction evidence="8 10">
        <text>5-[(5-phospho-1-deoxy-D-ribulos-1-ylimino)methylamino]-1-(5-phospho-beta-D-ribosyl)imidazole-4-carboxamide + L-glutamine = D-erythro-1-(imidazol-4-yl)glycerol 3-phosphate + 5-amino-1-(5-phospho-beta-D-ribosyl)imidazole-4-carboxamide + L-glutamate + H(+)</text>
        <dbReference type="Rhea" id="RHEA:24793"/>
        <dbReference type="ChEBI" id="CHEBI:15378"/>
        <dbReference type="ChEBI" id="CHEBI:29985"/>
        <dbReference type="ChEBI" id="CHEBI:58278"/>
        <dbReference type="ChEBI" id="CHEBI:58359"/>
        <dbReference type="ChEBI" id="CHEBI:58475"/>
        <dbReference type="ChEBI" id="CHEBI:58525"/>
        <dbReference type="EC" id="4.3.2.10"/>
    </reaction>
</comment>
<feature type="active site" evidence="10 11">
    <location>
        <position position="183"/>
    </location>
</feature>
<evidence type="ECO:0000256" key="3">
    <source>
        <dbReference type="ARBA" id="ARBA00022605"/>
    </source>
</evidence>
<comment type="pathway">
    <text evidence="1 10">Amino-acid biosynthesis; L-histidine biosynthesis; L-histidine from 5-phospho-alpha-D-ribose 1-diphosphate: step 5/9.</text>
</comment>
<dbReference type="Gene3D" id="3.40.50.880">
    <property type="match status" value="1"/>
</dbReference>
<comment type="catalytic activity">
    <reaction evidence="9 10">
        <text>L-glutamine + H2O = L-glutamate + NH4(+)</text>
        <dbReference type="Rhea" id="RHEA:15889"/>
        <dbReference type="ChEBI" id="CHEBI:15377"/>
        <dbReference type="ChEBI" id="CHEBI:28938"/>
        <dbReference type="ChEBI" id="CHEBI:29985"/>
        <dbReference type="ChEBI" id="CHEBI:58359"/>
        <dbReference type="EC" id="3.5.1.2"/>
    </reaction>
</comment>
<evidence type="ECO:0000256" key="2">
    <source>
        <dbReference type="ARBA" id="ARBA00011152"/>
    </source>
</evidence>
<comment type="caution">
    <text evidence="13">The sequence shown here is derived from an EMBL/GenBank/DDBJ whole genome shotgun (WGS) entry which is preliminary data.</text>
</comment>
<comment type="function">
    <text evidence="10">IGPS catalyzes the conversion of PRFAR and glutamine to IGP, AICAR and glutamate. The HisH subunit catalyzes the hydrolysis of glutamine to glutamate and ammonia as part of the synthesis of IGP and AICAR. The resulting ammonia molecule is channeled to the active site of HisF.</text>
</comment>
<keyword evidence="7 10" id="KW-0456">Lyase</keyword>
<evidence type="ECO:0000256" key="8">
    <source>
        <dbReference type="ARBA" id="ARBA00047838"/>
    </source>
</evidence>
<dbReference type="GO" id="GO:0000105">
    <property type="term" value="P:L-histidine biosynthetic process"/>
    <property type="evidence" value="ECO:0007669"/>
    <property type="project" value="UniProtKB-UniRule"/>
</dbReference>
<dbReference type="HAMAP" id="MF_00278">
    <property type="entry name" value="HisH"/>
    <property type="match status" value="1"/>
</dbReference>
<dbReference type="PANTHER" id="PTHR42701">
    <property type="entry name" value="IMIDAZOLE GLYCEROL PHOSPHATE SYNTHASE SUBUNIT HISH"/>
    <property type="match status" value="1"/>
</dbReference>
<dbReference type="InterPro" id="IPR010139">
    <property type="entry name" value="Imidazole-glycPsynth_HisH"/>
</dbReference>
<organism evidence="13 14">
    <name type="scientific">Laribacter hongkongensis</name>
    <dbReference type="NCBI Taxonomy" id="168471"/>
    <lineage>
        <taxon>Bacteria</taxon>
        <taxon>Pseudomonadati</taxon>
        <taxon>Pseudomonadota</taxon>
        <taxon>Betaproteobacteria</taxon>
        <taxon>Neisseriales</taxon>
        <taxon>Aquaspirillaceae</taxon>
        <taxon>Laribacter</taxon>
    </lineage>
</organism>
<evidence type="ECO:0000256" key="1">
    <source>
        <dbReference type="ARBA" id="ARBA00005091"/>
    </source>
</evidence>
<dbReference type="NCBIfam" id="TIGR01855">
    <property type="entry name" value="IMP_synth_hisH"/>
    <property type="match status" value="1"/>
</dbReference>
<dbReference type="SUPFAM" id="SSF52317">
    <property type="entry name" value="Class I glutamine amidotransferase-like"/>
    <property type="match status" value="1"/>
</dbReference>
<dbReference type="PROSITE" id="PS51273">
    <property type="entry name" value="GATASE_TYPE_1"/>
    <property type="match status" value="1"/>
</dbReference>
<dbReference type="EMBL" id="JAJAXM010000014">
    <property type="protein sequence ID" value="MCG9026048.1"/>
    <property type="molecule type" value="Genomic_DNA"/>
</dbReference>
<dbReference type="GO" id="GO:0000107">
    <property type="term" value="F:imidazoleglycerol-phosphate synthase activity"/>
    <property type="evidence" value="ECO:0007669"/>
    <property type="project" value="UniProtKB-UniRule"/>
</dbReference>
<keyword evidence="3 10" id="KW-0028">Amino-acid biosynthesis</keyword>
<name>A0ABD4SRY1_9NEIS</name>
<dbReference type="EC" id="4.3.2.10" evidence="10"/>
<evidence type="ECO:0000256" key="5">
    <source>
        <dbReference type="ARBA" id="ARBA00022962"/>
    </source>
</evidence>
<feature type="domain" description="Glutamine amidotransferase" evidence="12">
    <location>
        <begin position="4"/>
        <end position="198"/>
    </location>
</feature>
<evidence type="ECO:0000256" key="6">
    <source>
        <dbReference type="ARBA" id="ARBA00023102"/>
    </source>
</evidence>
<dbReference type="GO" id="GO:0005737">
    <property type="term" value="C:cytoplasm"/>
    <property type="evidence" value="ECO:0007669"/>
    <property type="project" value="UniProtKB-SubCell"/>
</dbReference>
<dbReference type="GO" id="GO:0016829">
    <property type="term" value="F:lyase activity"/>
    <property type="evidence" value="ECO:0007669"/>
    <property type="project" value="UniProtKB-KW"/>
</dbReference>
<accession>A0ABD4SRY1</accession>
<dbReference type="PANTHER" id="PTHR42701:SF1">
    <property type="entry name" value="IMIDAZOLE GLYCEROL PHOSPHATE SYNTHASE SUBUNIT HISH"/>
    <property type="match status" value="1"/>
</dbReference>
<evidence type="ECO:0000259" key="12">
    <source>
        <dbReference type="Pfam" id="PF00117"/>
    </source>
</evidence>
<evidence type="ECO:0000256" key="9">
    <source>
        <dbReference type="ARBA" id="ARBA00049534"/>
    </source>
</evidence>
<reference evidence="13 14" key="1">
    <citation type="submission" date="2021-10" db="EMBL/GenBank/DDBJ databases">
        <title>Whole-genome sequencing analysis of Laribacter hongkongensis: virulence gene profiles, carbohydrate-active enzyme prediction, and antimicrobial resistance characterization.</title>
        <authorList>
            <person name="Yuan P."/>
            <person name="Zhan Y."/>
            <person name="Chen D."/>
        </authorList>
    </citation>
    <scope>NUCLEOTIDE SEQUENCE [LARGE SCALE GENOMIC DNA]</scope>
    <source>
        <strain evidence="13 14">W67</strain>
    </source>
</reference>
<keyword evidence="4 10" id="KW-0378">Hydrolase</keyword>
<evidence type="ECO:0000313" key="13">
    <source>
        <dbReference type="EMBL" id="MCG9026048.1"/>
    </source>
</evidence>
<comment type="subunit">
    <text evidence="2 10">Heterodimer of HisH and HisF.</text>
</comment>
<sequence length="205" mass="22078">MIGIVDYGMGNLGSVANALSHLGLDAELLTDPAQIDGHERLLLPGVGSFALAMDRLNEAGWSDALRHHCDAGIPLLGICLGMQLLFEEGEEHGPRKGLGLLPGRVVSLNPGAGLRVPQIGWNGLDYARRHPLFRGVKEHVDFYFVHSFQCMPTDTTDIIATCDYGSTVTAAVARANVAGMQFHPEKSQDCGLKLLSNFAEWGPEC</sequence>